<comment type="caution">
    <text evidence="2">The sequence shown here is derived from an EMBL/GenBank/DDBJ whole genome shotgun (WGS) entry which is preliminary data.</text>
</comment>
<organism evidence="2 3">
    <name type="scientific">Oryctes borbonicus</name>
    <dbReference type="NCBI Taxonomy" id="1629725"/>
    <lineage>
        <taxon>Eukaryota</taxon>
        <taxon>Metazoa</taxon>
        <taxon>Ecdysozoa</taxon>
        <taxon>Arthropoda</taxon>
        <taxon>Hexapoda</taxon>
        <taxon>Insecta</taxon>
        <taxon>Pterygota</taxon>
        <taxon>Neoptera</taxon>
        <taxon>Endopterygota</taxon>
        <taxon>Coleoptera</taxon>
        <taxon>Polyphaga</taxon>
        <taxon>Scarabaeiformia</taxon>
        <taxon>Scarabaeidae</taxon>
        <taxon>Dynastinae</taxon>
        <taxon>Oryctes</taxon>
    </lineage>
</organism>
<gene>
    <name evidence="2" type="ORF">AMK59_2929</name>
</gene>
<reference evidence="2 3" key="1">
    <citation type="submission" date="2015-09" db="EMBL/GenBank/DDBJ databases">
        <title>Draft genome of the scarab beetle Oryctes borbonicus.</title>
        <authorList>
            <person name="Meyer J.M."/>
            <person name="Markov G.V."/>
            <person name="Baskaran P."/>
            <person name="Herrmann M."/>
            <person name="Sommer R.J."/>
            <person name="Roedelsperger C."/>
        </authorList>
    </citation>
    <scope>NUCLEOTIDE SEQUENCE [LARGE SCALE GENOMIC DNA]</scope>
    <source>
        <strain evidence="2">OB123</strain>
        <tissue evidence="2">Whole animal</tissue>
    </source>
</reference>
<dbReference type="SUPFAM" id="SSF52540">
    <property type="entry name" value="P-loop containing nucleoside triphosphate hydrolases"/>
    <property type="match status" value="1"/>
</dbReference>
<dbReference type="Proteomes" id="UP000051574">
    <property type="component" value="Unassembled WGS sequence"/>
</dbReference>
<dbReference type="OrthoDB" id="6745084at2759"/>
<keyword evidence="3" id="KW-1185">Reference proteome</keyword>
<feature type="domain" description="NACHT" evidence="1">
    <location>
        <begin position="532"/>
        <end position="681"/>
    </location>
</feature>
<dbReference type="Gene3D" id="1.25.40.20">
    <property type="entry name" value="Ankyrin repeat-containing domain"/>
    <property type="match status" value="1"/>
</dbReference>
<name>A0A0T6BBC1_9SCAR</name>
<evidence type="ECO:0000313" key="3">
    <source>
        <dbReference type="Proteomes" id="UP000051574"/>
    </source>
</evidence>
<dbReference type="InterPro" id="IPR036770">
    <property type="entry name" value="Ankyrin_rpt-contain_sf"/>
</dbReference>
<evidence type="ECO:0000313" key="2">
    <source>
        <dbReference type="EMBL" id="KRT84642.1"/>
    </source>
</evidence>
<dbReference type="SMART" id="SM00248">
    <property type="entry name" value="ANK"/>
    <property type="match status" value="5"/>
</dbReference>
<dbReference type="InterPro" id="IPR027417">
    <property type="entry name" value="P-loop_NTPase"/>
</dbReference>
<dbReference type="SUPFAM" id="SSF48403">
    <property type="entry name" value="Ankyrin repeat"/>
    <property type="match status" value="1"/>
</dbReference>
<dbReference type="InterPro" id="IPR002110">
    <property type="entry name" value="Ankyrin_rpt"/>
</dbReference>
<proteinExistence type="predicted"/>
<dbReference type="Gene3D" id="3.40.50.300">
    <property type="entry name" value="P-loop containing nucleotide triphosphate hydrolases"/>
    <property type="match status" value="1"/>
</dbReference>
<dbReference type="PANTHER" id="PTHR46312:SF2">
    <property type="entry name" value="NUCLEOTIDE-BINDING OLIGOMERIZATION DOMAIN-CONTAINING PROTEIN 2-LIKE"/>
    <property type="match status" value="1"/>
</dbReference>
<sequence length="1353" mass="157812">MQANFSRRDQSSWIASPEDVPDYSEELANIRGKGLNLIQENENVPSIVEQLPAEDYSQKQYSSHVRYLLSRSRLGFGQHDHDAWFKIIEEIYKHLDNIPIISSILKVLEYAETLEIIFDFAANSIVDLDPTQNSSTSGACDYKTRRLYIGAKSTDIVLGTLAHELCHLAMQIIYNNDCNPYNASDISTKANFDKIVENYSRKIGLNPIISRIFTTYKNRDEWPSEMIVRVPHLLAHYHDNPVMLKKLKEEAVELFDFYERYTRKDVLKFIEIPNRIRNQHRIQRLNNFLGDLDSLQKSEIRLVDDKFKVEGTECVLLIESALPQLAKLNVFGTLSNKKDRDVRNCCIFAKASHFTNDNTVREINEANQFIPQPILIVDCACDYNAYQDDLWKAIDSFQKKQSIILIGESRLADSAVSRCNQYETRRINICYTWKDLTRYSQNILLDKNVDFQGYIVTFKDIISSNSLLCDVLLDDMLKDEVISLGKPILNTNQLDAYYIERTFLQNPCSYDEANLQSLLTSDDLVLSPQRKVVILSDDVGMGKTSVLINLSKQIKRRYPSYWVSKLNLIDFIGIFEDCIKNATEIDQLLFKMLDFTSQKEQGIFKDVFQRNEVIIMLDNLDELESSHKKIVTDLLQHLQLIRIRQLWVTTRPGVGNNLEKLLEVDSLRLQPFSEEDQIKCLINLWKSLLQSSDDQNISQLDFFARRLLKTVSESINDKDLRFASNPLHVRMLAESFQGELLEFLNPETCSPVELIAFDLFYLYDKFVDQKYIAYVTSDSRDVAEILSNGISVRKVHQLLALEVLFPKQFELFSKPKRIHTLEHDKMNRIGIAQYVGNRAYFTHRTFGEYFVADLIANRFSKTEEAFEKFFLNRILIDDDWRVVRGFLNGLFGNIVNNKNRLERYGHHIKELWRETRMNSLIRNLLQPQQREGQDFRDEFTNKSVTKLQEFDRLTYRSWHNNSWTGYNLGGTILHQAIQEGNDNIAHFLLNTIEQDLKSLFLYDNRIGQNIWHGASISGNLQVLNKLLELVTSKVIEFTPEDLKGFFSSNDQNKHCPWHWIPYHNNPELLQITRTLIESNYLDDKVIFHTKDIFGRTLAHWTALYGTVDTLNGLWKLGVDLQLDLRNSLTDKDQFGRSIWHFAIYNKNVDIFAKLWSLAVEIGLNLKEDVLLNMDKNKKTIWQQSAIAMESPELFKRICLLIKETPTIIKELLLFKDDRNQNILHWIVQNKQMETLTTLVDFMRPLDFDQYFLDEFCFCEDNEKHTIWYLVVENNDFQTLEKLWSWLKSTGLSVERLKKVLFDQEDGIVANTEWVPSSEYNEIVGVLRSIAKEIGVDIENELFFFECSHLDSII</sequence>
<dbReference type="PANTHER" id="PTHR46312">
    <property type="entry name" value="NACHT DOMAIN-CONTAINING PROTEIN"/>
    <property type="match status" value="1"/>
</dbReference>
<protein>
    <submittedName>
        <fullName evidence="2">AAA protein</fullName>
    </submittedName>
</protein>
<dbReference type="EMBL" id="LJIG01002298">
    <property type="protein sequence ID" value="KRT84642.1"/>
    <property type="molecule type" value="Genomic_DNA"/>
</dbReference>
<dbReference type="Pfam" id="PF05729">
    <property type="entry name" value="NACHT"/>
    <property type="match status" value="1"/>
</dbReference>
<evidence type="ECO:0000259" key="1">
    <source>
        <dbReference type="Pfam" id="PF05729"/>
    </source>
</evidence>
<accession>A0A0T6BBC1</accession>
<dbReference type="InterPro" id="IPR007111">
    <property type="entry name" value="NACHT_NTPase"/>
</dbReference>